<sequence length="295" mass="33286">MFSLEQLEAFMETVESGSFSNAARLLKKAQSVISQHVMNLEIDCGVELFDRSGRYPVLTAEGSKLLPYARATILQHRRLKHTALSLFSSQFSEVCLAVDEGIPIQRISEIIRLLESDFPNIELEFLSASSIDIIDMVHSGRASTGLIFSELSMPSSIDFESIGVIEFDLYVASSHPLAKSVAPNMDSLRLYRQLCIRSRNTKTSSFQQAFSPDVWYADNYYVLLELALQGHGWCLLPEHMASTSVLSGNLTRVPIEFEQIGWYANVDVIQHQDKSSLPLLKRLRQLFRELLVVHK</sequence>
<keyword evidence="3" id="KW-0238">DNA-binding</keyword>
<dbReference type="InterPro" id="IPR000847">
    <property type="entry name" value="LysR_HTH_N"/>
</dbReference>
<evidence type="ECO:0000313" key="7">
    <source>
        <dbReference type="Proteomes" id="UP001155604"/>
    </source>
</evidence>
<dbReference type="RefSeq" id="WP_261272467.1">
    <property type="nucleotide sequence ID" value="NZ_JAMTCC010000012.1"/>
</dbReference>
<protein>
    <submittedName>
        <fullName evidence="6">LysR family transcriptional regulator</fullName>
    </submittedName>
</protein>
<dbReference type="Pfam" id="PF00126">
    <property type="entry name" value="HTH_1"/>
    <property type="match status" value="1"/>
</dbReference>
<reference evidence="6" key="1">
    <citation type="journal article" date="2023" name="Int. J. Syst. Evol. Microbiol.">
        <title>&lt;i&gt;Shewanella septentrionalis&lt;/i&gt; sp. nov. and &lt;i&gt;Shewanella holmiensis&lt;/i&gt; sp. nov., isolated from Baltic Sea water and sediments.</title>
        <authorList>
            <person name="Martin-Rodriguez A.J."/>
            <person name="Thorell K."/>
            <person name="Joffre E."/>
            <person name="Jensie-Markopoulos S."/>
            <person name="Moore E.R.B."/>
            <person name="Sjoling A."/>
        </authorList>
    </citation>
    <scope>NUCLEOTIDE SEQUENCE</scope>
    <source>
        <strain evidence="6">SP1W3</strain>
    </source>
</reference>
<dbReference type="SUPFAM" id="SSF46785">
    <property type="entry name" value="Winged helix' DNA-binding domain"/>
    <property type="match status" value="1"/>
</dbReference>
<dbReference type="Pfam" id="PF03466">
    <property type="entry name" value="LysR_substrate"/>
    <property type="match status" value="1"/>
</dbReference>
<evidence type="ECO:0000256" key="4">
    <source>
        <dbReference type="ARBA" id="ARBA00023163"/>
    </source>
</evidence>
<accession>A0A9X3B0M9</accession>
<dbReference type="InterPro" id="IPR036388">
    <property type="entry name" value="WH-like_DNA-bd_sf"/>
</dbReference>
<dbReference type="CDD" id="cd05466">
    <property type="entry name" value="PBP2_LTTR_substrate"/>
    <property type="match status" value="1"/>
</dbReference>
<dbReference type="AlphaFoldDB" id="A0A9X3B0M9"/>
<keyword evidence="7" id="KW-1185">Reference proteome</keyword>
<dbReference type="PROSITE" id="PS50931">
    <property type="entry name" value="HTH_LYSR"/>
    <property type="match status" value="1"/>
</dbReference>
<dbReference type="PANTHER" id="PTHR30126:SF91">
    <property type="entry name" value="LYSR FAMILY TRANSCRIPTIONAL REGULATOR"/>
    <property type="match status" value="1"/>
</dbReference>
<dbReference type="Gene3D" id="1.10.10.10">
    <property type="entry name" value="Winged helix-like DNA-binding domain superfamily/Winged helix DNA-binding domain"/>
    <property type="match status" value="1"/>
</dbReference>
<keyword evidence="2" id="KW-0805">Transcription regulation</keyword>
<evidence type="ECO:0000256" key="3">
    <source>
        <dbReference type="ARBA" id="ARBA00023125"/>
    </source>
</evidence>
<dbReference type="InterPro" id="IPR036390">
    <property type="entry name" value="WH_DNA-bd_sf"/>
</dbReference>
<proteinExistence type="inferred from homology"/>
<organism evidence="6 7">
    <name type="scientific">Shewanella septentrionalis</name>
    <dbReference type="NCBI Taxonomy" id="2952223"/>
    <lineage>
        <taxon>Bacteria</taxon>
        <taxon>Pseudomonadati</taxon>
        <taxon>Pseudomonadota</taxon>
        <taxon>Gammaproteobacteria</taxon>
        <taxon>Alteromonadales</taxon>
        <taxon>Shewanellaceae</taxon>
        <taxon>Shewanella</taxon>
    </lineage>
</organism>
<gene>
    <name evidence="6" type="ORF">NE536_08895</name>
</gene>
<feature type="domain" description="HTH lysR-type" evidence="5">
    <location>
        <begin position="2"/>
        <end position="59"/>
    </location>
</feature>
<dbReference type="PANTHER" id="PTHR30126">
    <property type="entry name" value="HTH-TYPE TRANSCRIPTIONAL REGULATOR"/>
    <property type="match status" value="1"/>
</dbReference>
<dbReference type="Gene3D" id="3.40.190.290">
    <property type="match status" value="1"/>
</dbReference>
<dbReference type="Proteomes" id="UP001155604">
    <property type="component" value="Unassembled WGS sequence"/>
</dbReference>
<evidence type="ECO:0000313" key="6">
    <source>
        <dbReference type="EMBL" id="MCT7945483.1"/>
    </source>
</evidence>
<evidence type="ECO:0000256" key="1">
    <source>
        <dbReference type="ARBA" id="ARBA00009437"/>
    </source>
</evidence>
<dbReference type="GO" id="GO:0000976">
    <property type="term" value="F:transcription cis-regulatory region binding"/>
    <property type="evidence" value="ECO:0007669"/>
    <property type="project" value="TreeGrafter"/>
</dbReference>
<evidence type="ECO:0000259" key="5">
    <source>
        <dbReference type="PROSITE" id="PS50931"/>
    </source>
</evidence>
<comment type="similarity">
    <text evidence="1">Belongs to the LysR transcriptional regulatory family.</text>
</comment>
<dbReference type="SUPFAM" id="SSF53850">
    <property type="entry name" value="Periplasmic binding protein-like II"/>
    <property type="match status" value="1"/>
</dbReference>
<keyword evidence="4" id="KW-0804">Transcription</keyword>
<dbReference type="InterPro" id="IPR005119">
    <property type="entry name" value="LysR_subst-bd"/>
</dbReference>
<evidence type="ECO:0000256" key="2">
    <source>
        <dbReference type="ARBA" id="ARBA00023015"/>
    </source>
</evidence>
<dbReference type="EMBL" id="JAMTCC010000012">
    <property type="protein sequence ID" value="MCT7945483.1"/>
    <property type="molecule type" value="Genomic_DNA"/>
</dbReference>
<dbReference type="GO" id="GO:0003700">
    <property type="term" value="F:DNA-binding transcription factor activity"/>
    <property type="evidence" value="ECO:0007669"/>
    <property type="project" value="InterPro"/>
</dbReference>
<name>A0A9X3B0M9_9GAMM</name>
<comment type="caution">
    <text evidence="6">The sequence shown here is derived from an EMBL/GenBank/DDBJ whole genome shotgun (WGS) entry which is preliminary data.</text>
</comment>